<feature type="compositionally biased region" description="Basic and acidic residues" evidence="1">
    <location>
        <begin position="470"/>
        <end position="489"/>
    </location>
</feature>
<sequence>MVTALDATSPIPRDAQETPRGSFSHGKRGGMRGVTSPARSRPSPRPSPARERGPAPAPAAFRHHARGWIGALLALLFVTQPARAEVEPGDLTLTVTPELNGNAAPFVREMVLLKIHGVYKQQILLEEVIQPTLANFSWSQLGRDRWSKTKLKDGQSAIAFDRVIAVFPHHAGDFTIEPFDHRLTINDNGDRRVVDVRSGPIALPVATWTKEGGGPDAKEPWWLPAKDVTITDSWSPDPETVKLGDTTRRIVTVEAQGMVAEGLPPRPVMRTRGILTFAGPVTRETLITPAGPVARATYQWDVKAGVPEIIPLDAIVIPWFDTVSRTMREAEIPARQIGGGLPDREGDLAPPLAAAPWVAAAAALAAFGLGLALIGFGTGAGALRLPRGTRAALRRAAGTGDAVGFRAATLSAEPDLAQAWRADPDTAAGLAALDRALYAPAGAAPPDLQRLARRLSRPVRRPASGPGPADRLHPLDGPVDRSLDRPARG</sequence>
<keyword evidence="2" id="KW-1133">Transmembrane helix</keyword>
<reference evidence="3 4" key="1">
    <citation type="journal article" date="2021" name="Front. Microbiol.">
        <title>Comprehensive Comparative Genomics and Phenotyping of Methylobacterium Species.</title>
        <authorList>
            <person name="Alessa O."/>
            <person name="Ogura Y."/>
            <person name="Fujitani Y."/>
            <person name="Takami H."/>
            <person name="Hayashi T."/>
            <person name="Sahin N."/>
            <person name="Tani A."/>
        </authorList>
    </citation>
    <scope>NUCLEOTIDE SEQUENCE [LARGE SCALE GENOMIC DNA]</scope>
    <source>
        <strain evidence="3 4">DSM 23679</strain>
    </source>
</reference>
<dbReference type="Proteomes" id="UP001055117">
    <property type="component" value="Unassembled WGS sequence"/>
</dbReference>
<evidence type="ECO:0000256" key="2">
    <source>
        <dbReference type="SAM" id="Phobius"/>
    </source>
</evidence>
<feature type="region of interest" description="Disordered" evidence="1">
    <location>
        <begin position="1"/>
        <end position="58"/>
    </location>
</feature>
<dbReference type="EMBL" id="BPQG01000044">
    <property type="protein sequence ID" value="GJD45030.1"/>
    <property type="molecule type" value="Genomic_DNA"/>
</dbReference>
<feature type="compositionally biased region" description="Basic residues" evidence="1">
    <location>
        <begin position="451"/>
        <end position="460"/>
    </location>
</feature>
<keyword evidence="4" id="KW-1185">Reference proteome</keyword>
<evidence type="ECO:0008006" key="5">
    <source>
        <dbReference type="Google" id="ProtNLM"/>
    </source>
</evidence>
<evidence type="ECO:0000256" key="1">
    <source>
        <dbReference type="SAM" id="MobiDB-lite"/>
    </source>
</evidence>
<protein>
    <recommendedName>
        <fullName evidence="5">Protein BatD</fullName>
    </recommendedName>
</protein>
<accession>A0ABQ4QIE0</accession>
<comment type="caution">
    <text evidence="3">The sequence shown here is derived from an EMBL/GenBank/DDBJ whole genome shotgun (WGS) entry which is preliminary data.</text>
</comment>
<name>A0ABQ4QIE0_9HYPH</name>
<gene>
    <name evidence="3" type="ORF">AFCDBAGC_2899</name>
</gene>
<feature type="transmembrane region" description="Helical" evidence="2">
    <location>
        <begin position="357"/>
        <end position="385"/>
    </location>
</feature>
<evidence type="ECO:0000313" key="4">
    <source>
        <dbReference type="Proteomes" id="UP001055117"/>
    </source>
</evidence>
<proteinExistence type="predicted"/>
<evidence type="ECO:0000313" key="3">
    <source>
        <dbReference type="EMBL" id="GJD45030.1"/>
    </source>
</evidence>
<keyword evidence="2" id="KW-0812">Transmembrane</keyword>
<feature type="region of interest" description="Disordered" evidence="1">
    <location>
        <begin position="451"/>
        <end position="489"/>
    </location>
</feature>
<organism evidence="3 4">
    <name type="scientific">Methylobacterium cerastii</name>
    <dbReference type="NCBI Taxonomy" id="932741"/>
    <lineage>
        <taxon>Bacteria</taxon>
        <taxon>Pseudomonadati</taxon>
        <taxon>Pseudomonadota</taxon>
        <taxon>Alphaproteobacteria</taxon>
        <taxon>Hyphomicrobiales</taxon>
        <taxon>Methylobacteriaceae</taxon>
        <taxon>Methylobacterium</taxon>
    </lineage>
</organism>
<keyword evidence="2" id="KW-0472">Membrane</keyword>